<sequence>MPQIHRVIAPLDLPELGLLGSDSHEKHLTAGPVVNTDSPKINRSVSRETSNEVGYSEPLPRSSCDSPTPSQAKIDCSSDTNSSEGDHLAGPSHRQNSSQDAGLEPQAPTTSRPRDLAELGKSPLRPIPHDRQRLDDLKLPLPHGPHVLQSEQSGQHSSVCGDLERPAAPTPTSSRRRSHKAKDRMPSRPIRTPRQQEEMPKDHHRSHSRASNISKKRSSVEKHRNRANPERKKEVMHHVAQYWNECMRISEEERQEATWEIEKLQTEINHREEDLNKTCVLLSEKENEIKDALDRCQKLENKEHQATDENQRLSGEIESLKDQLGKSEEYGAELKAKYNAYREKLNEAIAEQQALFTRSQRFYRKARKELEKERSKRTTDTEAIDGALEASRNKREELKSCLEELRTQTEQEGRKKDQMVSELETKLQEQEAELTRERDSAIELRQRIEETEAVQETITRVESQVQALLENSTYSDANDQKQTEVTSQLSTKLDRILEHLNSSTNNAITPAAIEPMIERLERKIVSRILPAVLTVISGQTQAEESFAKLTGDVLTRLTQIQSDVANGDERRSQYEQSEEATGRDILDHLVRIDARTANAEKTYKQTERQFADWTHSEARQRESFETSFRDQITEQLGDREFVLGELEQKLHSVVKDYRNKIDSMKDLILQSDEEAKKHLQGAIDAIRHTLESGFKEESARTEREISQSEGIRAALEIHLKEVREKLAVPSHNDPNSGALRHELDEERQTVIELRQKLAQLESEATTNEKIHERWQQDIKAIGMIRDQLNEMSGRVPDMTSLEAKFQNMAQINQVMDSTAKYLMAERSWVSQQLRVKTKLEDPSIKAGEERQEPQAGDLEREVIASNPQLVVTDTQAISVKSESAIDISFQDESTIRKVVVYSPRGDAVSPSPPPSIAQEQLRRREAALPRSILRVTPSSQETIQESMPRIPPNHSKYNRPVTGKVSSSAASAKQGVIDQIRFGLVKPKPVQKSWDLTTVADFERNIKPSRDREDAEEKKHLLIPTERVESPSLKKVKTESDSSQTGAGLKDRQQRPKPAKNPRILKTYSRKQINEE</sequence>
<feature type="compositionally biased region" description="Polar residues" evidence="2">
    <location>
        <begin position="149"/>
        <end position="158"/>
    </location>
</feature>
<feature type="compositionally biased region" description="Polar residues" evidence="2">
    <location>
        <begin position="63"/>
        <end position="83"/>
    </location>
</feature>
<gene>
    <name evidence="3" type="ORF">QQZ08_009573</name>
</gene>
<keyword evidence="1" id="KW-0175">Coiled coil</keyword>
<dbReference type="EMBL" id="JAZAVK010000111">
    <property type="protein sequence ID" value="KAK7422267.1"/>
    <property type="molecule type" value="Genomic_DNA"/>
</dbReference>
<feature type="region of interest" description="Disordered" evidence="2">
    <location>
        <begin position="1007"/>
        <end position="1076"/>
    </location>
</feature>
<feature type="region of interest" description="Disordered" evidence="2">
    <location>
        <begin position="24"/>
        <end position="235"/>
    </location>
</feature>
<organism evidence="3 4">
    <name type="scientific">Neonectria magnoliae</name>
    <dbReference type="NCBI Taxonomy" id="2732573"/>
    <lineage>
        <taxon>Eukaryota</taxon>
        <taxon>Fungi</taxon>
        <taxon>Dikarya</taxon>
        <taxon>Ascomycota</taxon>
        <taxon>Pezizomycotina</taxon>
        <taxon>Sordariomycetes</taxon>
        <taxon>Hypocreomycetidae</taxon>
        <taxon>Hypocreales</taxon>
        <taxon>Nectriaceae</taxon>
        <taxon>Neonectria</taxon>
    </lineage>
</organism>
<evidence type="ECO:0000313" key="4">
    <source>
        <dbReference type="Proteomes" id="UP001498421"/>
    </source>
</evidence>
<evidence type="ECO:0000256" key="1">
    <source>
        <dbReference type="SAM" id="Coils"/>
    </source>
</evidence>
<dbReference type="Proteomes" id="UP001498421">
    <property type="component" value="Unassembled WGS sequence"/>
</dbReference>
<feature type="compositionally biased region" description="Basic and acidic residues" evidence="2">
    <location>
        <begin position="218"/>
        <end position="235"/>
    </location>
</feature>
<feature type="coiled-coil region" evidence="1">
    <location>
        <begin position="247"/>
        <end position="351"/>
    </location>
</feature>
<reference evidence="3 4" key="1">
    <citation type="journal article" date="2025" name="Microbiol. Resour. Announc.">
        <title>Draft genome sequences for Neonectria magnoliae and Neonectria punicea, canker pathogens of Liriodendron tulipifera and Acer saccharum in West Virginia.</title>
        <authorList>
            <person name="Petronek H.M."/>
            <person name="Kasson M.T."/>
            <person name="Metheny A.M."/>
            <person name="Stauder C.M."/>
            <person name="Lovett B."/>
            <person name="Lynch S.C."/>
            <person name="Garnas J.R."/>
            <person name="Kasson L.R."/>
            <person name="Stajich J.E."/>
        </authorList>
    </citation>
    <scope>NUCLEOTIDE SEQUENCE [LARGE SCALE GENOMIC DNA]</scope>
    <source>
        <strain evidence="3 4">NRRL 64651</strain>
    </source>
</reference>
<proteinExistence type="predicted"/>
<feature type="region of interest" description="Disordered" evidence="2">
    <location>
        <begin position="405"/>
        <end position="436"/>
    </location>
</feature>
<feature type="region of interest" description="Disordered" evidence="2">
    <location>
        <begin position="369"/>
        <end position="390"/>
    </location>
</feature>
<feature type="compositionally biased region" description="Basic and acidic residues" evidence="2">
    <location>
        <begin position="1007"/>
        <end position="1020"/>
    </location>
</feature>
<protein>
    <submittedName>
        <fullName evidence="3">Uncharacterized protein</fullName>
    </submittedName>
</protein>
<evidence type="ECO:0000313" key="3">
    <source>
        <dbReference type="EMBL" id="KAK7422267.1"/>
    </source>
</evidence>
<name>A0ABR1HN57_9HYPO</name>
<feature type="compositionally biased region" description="Basic and acidic residues" evidence="2">
    <location>
        <begin position="127"/>
        <end position="138"/>
    </location>
</feature>
<keyword evidence="4" id="KW-1185">Reference proteome</keyword>
<feature type="compositionally biased region" description="Basic and acidic residues" evidence="2">
    <location>
        <begin position="369"/>
        <end position="380"/>
    </location>
</feature>
<feature type="coiled-coil region" evidence="1">
    <location>
        <begin position="743"/>
        <end position="770"/>
    </location>
</feature>
<accession>A0ABR1HN57</accession>
<feature type="compositionally biased region" description="Polar residues" evidence="2">
    <location>
        <begin position="35"/>
        <end position="44"/>
    </location>
</feature>
<feature type="region of interest" description="Disordered" evidence="2">
    <location>
        <begin position="938"/>
        <end position="972"/>
    </location>
</feature>
<comment type="caution">
    <text evidence="3">The sequence shown here is derived from an EMBL/GenBank/DDBJ whole genome shotgun (WGS) entry which is preliminary data.</text>
</comment>
<evidence type="ECO:0000256" key="2">
    <source>
        <dbReference type="SAM" id="MobiDB-lite"/>
    </source>
</evidence>